<dbReference type="EMBL" id="CAKKNT010000003">
    <property type="protein sequence ID" value="CAH0417996.1"/>
    <property type="molecule type" value="Genomic_DNA"/>
</dbReference>
<accession>A0ABM8Z9U2</accession>
<evidence type="ECO:0000313" key="3">
    <source>
        <dbReference type="Proteomes" id="UP000789719"/>
    </source>
</evidence>
<protein>
    <submittedName>
        <fullName evidence="2">Uncharacterized protein</fullName>
    </submittedName>
</protein>
<dbReference type="Proteomes" id="UP000789719">
    <property type="component" value="Unassembled WGS sequence"/>
</dbReference>
<organism evidence="2 3">
    <name type="scientific">Periweissella ghanensis</name>
    <dbReference type="NCBI Taxonomy" id="467997"/>
    <lineage>
        <taxon>Bacteria</taxon>
        <taxon>Bacillati</taxon>
        <taxon>Bacillota</taxon>
        <taxon>Bacilli</taxon>
        <taxon>Lactobacillales</taxon>
        <taxon>Lactobacillaceae</taxon>
        <taxon>Periweissella</taxon>
    </lineage>
</organism>
<comment type="caution">
    <text evidence="2">The sequence shown here is derived from an EMBL/GenBank/DDBJ whole genome shotgun (WGS) entry which is preliminary data.</text>
</comment>
<gene>
    <name evidence="2" type="ORF">WGH24286_00412</name>
</gene>
<keyword evidence="1" id="KW-0732">Signal</keyword>
<reference evidence="2 3" key="1">
    <citation type="submission" date="2021-11" db="EMBL/GenBank/DDBJ databases">
        <authorList>
            <person name="Depoorter E."/>
        </authorList>
    </citation>
    <scope>NUCLEOTIDE SEQUENCE [LARGE SCALE GENOMIC DNA]</scope>
    <source>
        <strain evidence="2 3">LMG 24286</strain>
    </source>
</reference>
<name>A0ABM8Z9U2_9LACO</name>
<feature type="chain" id="PRO_5045278993" evidence="1">
    <location>
        <begin position="25"/>
        <end position="264"/>
    </location>
</feature>
<proteinExistence type="predicted"/>
<evidence type="ECO:0000313" key="2">
    <source>
        <dbReference type="EMBL" id="CAH0417996.1"/>
    </source>
</evidence>
<sequence length="264" mass="28642">MSQLASRINKKLLTMILASTTICASGVPVASALFNQNNVSVQAATVNVTKVQLTALIKQATSINAAWHTANTFKVLQNTLVYAKWVNNTRGIAQWRINDAANKLRFGIKQLSPAKAPVALPVAKAPVRQPITNVNLWQVKQGNFSSIAGTWRLVATAHGSQGQLRSGQTGQLVVANNRLAGGGLVIKNQALYDAHGSHAIAYTLNNQMLAMYVIAENAPISWEMVIQPKGTPNNYYVDGKKLGTQHDLIYLWNGANKTVQIYAR</sequence>
<feature type="signal peptide" evidence="1">
    <location>
        <begin position="1"/>
        <end position="24"/>
    </location>
</feature>
<dbReference type="RefSeq" id="WP_230098101.1">
    <property type="nucleotide sequence ID" value="NZ_CAKKNT010000003.1"/>
</dbReference>
<evidence type="ECO:0000256" key="1">
    <source>
        <dbReference type="SAM" id="SignalP"/>
    </source>
</evidence>
<keyword evidence="3" id="KW-1185">Reference proteome</keyword>